<evidence type="ECO:0000313" key="2">
    <source>
        <dbReference type="EMBL" id="CAG9804994.1"/>
    </source>
</evidence>
<evidence type="ECO:0000313" key="3">
    <source>
        <dbReference type="Proteomes" id="UP001153620"/>
    </source>
</evidence>
<feature type="region of interest" description="Disordered" evidence="1">
    <location>
        <begin position="152"/>
        <end position="174"/>
    </location>
</feature>
<dbReference type="AlphaFoldDB" id="A0A9N9RX25"/>
<dbReference type="EMBL" id="OU895878">
    <property type="protein sequence ID" value="CAG9804994.1"/>
    <property type="molecule type" value="Genomic_DNA"/>
</dbReference>
<organism evidence="2 3">
    <name type="scientific">Chironomus riparius</name>
    <dbReference type="NCBI Taxonomy" id="315576"/>
    <lineage>
        <taxon>Eukaryota</taxon>
        <taxon>Metazoa</taxon>
        <taxon>Ecdysozoa</taxon>
        <taxon>Arthropoda</taxon>
        <taxon>Hexapoda</taxon>
        <taxon>Insecta</taxon>
        <taxon>Pterygota</taxon>
        <taxon>Neoptera</taxon>
        <taxon>Endopterygota</taxon>
        <taxon>Diptera</taxon>
        <taxon>Nematocera</taxon>
        <taxon>Chironomoidea</taxon>
        <taxon>Chironomidae</taxon>
        <taxon>Chironominae</taxon>
        <taxon>Chironomus</taxon>
    </lineage>
</organism>
<name>A0A9N9RX25_9DIPT</name>
<evidence type="ECO:0000256" key="1">
    <source>
        <dbReference type="SAM" id="MobiDB-lite"/>
    </source>
</evidence>
<accession>A0A9N9RX25</accession>
<gene>
    <name evidence="2" type="ORF">CHIRRI_LOCUS7871</name>
</gene>
<proteinExistence type="predicted"/>
<reference evidence="2" key="1">
    <citation type="submission" date="2022-01" db="EMBL/GenBank/DDBJ databases">
        <authorList>
            <person name="King R."/>
        </authorList>
    </citation>
    <scope>NUCLEOTIDE SEQUENCE</scope>
</reference>
<protein>
    <submittedName>
        <fullName evidence="2">Uncharacterized protein</fullName>
    </submittedName>
</protein>
<reference evidence="2" key="2">
    <citation type="submission" date="2022-10" db="EMBL/GenBank/DDBJ databases">
        <authorList>
            <consortium name="ENA_rothamsted_submissions"/>
            <consortium name="culmorum"/>
            <person name="King R."/>
        </authorList>
    </citation>
    <scope>NUCLEOTIDE SEQUENCE</scope>
</reference>
<dbReference type="OrthoDB" id="7799475at2759"/>
<feature type="compositionally biased region" description="Polar residues" evidence="1">
    <location>
        <begin position="163"/>
        <end position="174"/>
    </location>
</feature>
<sequence>MDRKEVSEILLKARETIESCDKTINEVREVHRRSAEELRRMSDVLSFGHFRFSVDPIPIDKKDIGHGVSKISLGQEPPVQEEIKEKNKSRKSRMLAAMLKRNSTATYDLSSLTYSTERIKKDEMFKREDAKIKPSPLILVDKNHETIGNAATTKAQERRQAFGKSNMSRLQKTR</sequence>
<keyword evidence="3" id="KW-1185">Reference proteome</keyword>
<dbReference type="Proteomes" id="UP001153620">
    <property type="component" value="Chromosome 2"/>
</dbReference>